<dbReference type="InterPro" id="IPR050121">
    <property type="entry name" value="Cytochrome_P450_monoxygenase"/>
</dbReference>
<gene>
    <name evidence="7" type="ORF">D0859_12500</name>
</gene>
<evidence type="ECO:0000256" key="2">
    <source>
        <dbReference type="ARBA" id="ARBA00010617"/>
    </source>
</evidence>
<dbReference type="GO" id="GO:0020037">
    <property type="term" value="F:heme binding"/>
    <property type="evidence" value="ECO:0007669"/>
    <property type="project" value="InterPro"/>
</dbReference>
<keyword evidence="3 6" id="KW-0349">Heme</keyword>
<dbReference type="PROSITE" id="PS00086">
    <property type="entry name" value="CYTOCHROME_P450"/>
    <property type="match status" value="1"/>
</dbReference>
<dbReference type="GO" id="GO:0005506">
    <property type="term" value="F:iron ion binding"/>
    <property type="evidence" value="ECO:0007669"/>
    <property type="project" value="InterPro"/>
</dbReference>
<comment type="cofactor">
    <cofactor evidence="1 6">
        <name>heme</name>
        <dbReference type="ChEBI" id="CHEBI:30413"/>
    </cofactor>
</comment>
<dbReference type="InterPro" id="IPR017972">
    <property type="entry name" value="Cyt_P450_CS"/>
</dbReference>
<dbReference type="CDD" id="cd11058">
    <property type="entry name" value="CYP60B-like"/>
    <property type="match status" value="1"/>
</dbReference>
<dbReference type="AlphaFoldDB" id="A0A3M7ID64"/>
<dbReference type="EMBL" id="QWIT01000483">
    <property type="protein sequence ID" value="RMZ23471.1"/>
    <property type="molecule type" value="Genomic_DNA"/>
</dbReference>
<evidence type="ECO:0000256" key="5">
    <source>
        <dbReference type="ARBA" id="ARBA00023004"/>
    </source>
</evidence>
<dbReference type="InterPro" id="IPR002401">
    <property type="entry name" value="Cyt_P450_E_grp-I"/>
</dbReference>
<dbReference type="InterPro" id="IPR036396">
    <property type="entry name" value="Cyt_P450_sf"/>
</dbReference>
<dbReference type="GO" id="GO:0016705">
    <property type="term" value="F:oxidoreductase activity, acting on paired donors, with incorporation or reduction of molecular oxygen"/>
    <property type="evidence" value="ECO:0007669"/>
    <property type="project" value="InterPro"/>
</dbReference>
<name>A0A3M7ID64_HORWE</name>
<accession>A0A3M7ID64</accession>
<comment type="caution">
    <text evidence="7">The sequence shown here is derived from an EMBL/GenBank/DDBJ whole genome shotgun (WGS) entry which is preliminary data.</text>
</comment>
<evidence type="ECO:0000313" key="8">
    <source>
        <dbReference type="Proteomes" id="UP000281677"/>
    </source>
</evidence>
<reference evidence="7 8" key="1">
    <citation type="journal article" date="2018" name="BMC Genomics">
        <title>Genomic evidence for intraspecific hybridization in a clonal and extremely halotolerant yeast.</title>
        <authorList>
            <person name="Gostincar C."/>
            <person name="Stajich J.E."/>
            <person name="Zupancic J."/>
            <person name="Zalar P."/>
            <person name="Gunde-Cimerman N."/>
        </authorList>
    </citation>
    <scope>NUCLEOTIDE SEQUENCE [LARGE SCALE GENOMIC DNA]</scope>
    <source>
        <strain evidence="7 8">EXF-120</strain>
    </source>
</reference>
<dbReference type="OrthoDB" id="1470350at2759"/>
<dbReference type="Pfam" id="PF00067">
    <property type="entry name" value="p450"/>
    <property type="match status" value="1"/>
</dbReference>
<evidence type="ECO:0000256" key="4">
    <source>
        <dbReference type="ARBA" id="ARBA00022723"/>
    </source>
</evidence>
<evidence type="ECO:0000256" key="6">
    <source>
        <dbReference type="PIRSR" id="PIRSR602401-1"/>
    </source>
</evidence>
<dbReference type="PANTHER" id="PTHR24305">
    <property type="entry name" value="CYTOCHROME P450"/>
    <property type="match status" value="1"/>
</dbReference>
<sequence>MSHVEGPSSRLLGTLDTYTAAVTFAAAAAIYYLGKTIYDVYFGPLSKFPGPKINAWSKIPSILTLVRGDDNVDIPRLHQQYGPIVRITPDSLSMADGAESFKQVYGFRKAGQPKPVKDTKFYGKPLNGVHSVIGADDAGHSRQRKILSNAFSDKALKEQTPLLKRWVGLMKKKLEERAVAGTETDMLKMYNCTTFDIMGDLTFGEGLNMLEDSEYSPWVKAIFGGIKNATFFRGIKLINALTSFVVEEIIFKSEVAREKQFEHWNYSKERVDRRLQTTPDRPDLWSRILEKSDGPGGLSLEEHHSNASLFMIAGTETTATALSGTTFYLLRNPDSLATLTKEIRSAFQSFDDLDLDVLARQRYLMAVLQEGLRMYPPVPTTLPRVVPEGGMVIDEKFVPEGTTIGVHHLSTYRMESHFKNPNEWHPERWLGDPEYKDDHLDALEPFSVGPRNCLGKSESNLPLCLKRRNKADHLTDLAWHEMRLLLATVVLHFDLKHLPQSEKWNEQHVYTSSYPNRPAKTLIMSQTSLLLLANSHRIIMTLDLRERLGPDEHALVARRSIHELRHSRLGARLPPQVGAGVEVTRQALALGLAVVDLGNVDDLLLDVGEGVVRVVGDAVLDAVFLEREAAAGEQRVGVFGGGEVADAVADEDDHGDRAVFAFKLQGFFVFRDGDVFVVACWTLMLPDWFPGVAFCVDLGVVGDNVDAGSGFLADEVVEYPLEDGLQTGGDDVKGDLVV</sequence>
<evidence type="ECO:0000256" key="1">
    <source>
        <dbReference type="ARBA" id="ARBA00001971"/>
    </source>
</evidence>
<dbReference type="Gene3D" id="1.10.630.10">
    <property type="entry name" value="Cytochrome P450"/>
    <property type="match status" value="1"/>
</dbReference>
<protein>
    <submittedName>
        <fullName evidence="7">Uncharacterized protein</fullName>
    </submittedName>
</protein>
<dbReference type="Proteomes" id="UP000281677">
    <property type="component" value="Unassembled WGS sequence"/>
</dbReference>
<feature type="binding site" description="axial binding residue" evidence="6">
    <location>
        <position position="453"/>
    </location>
    <ligand>
        <name>heme</name>
        <dbReference type="ChEBI" id="CHEBI:30413"/>
    </ligand>
    <ligandPart>
        <name>Fe</name>
        <dbReference type="ChEBI" id="CHEBI:18248"/>
    </ligandPart>
</feature>
<dbReference type="SUPFAM" id="SSF48264">
    <property type="entry name" value="Cytochrome P450"/>
    <property type="match status" value="1"/>
</dbReference>
<evidence type="ECO:0000313" key="7">
    <source>
        <dbReference type="EMBL" id="RMZ23471.1"/>
    </source>
</evidence>
<organism evidence="7 8">
    <name type="scientific">Hortaea werneckii</name>
    <name type="common">Black yeast</name>
    <name type="synonym">Cladosporium werneckii</name>
    <dbReference type="NCBI Taxonomy" id="91943"/>
    <lineage>
        <taxon>Eukaryota</taxon>
        <taxon>Fungi</taxon>
        <taxon>Dikarya</taxon>
        <taxon>Ascomycota</taxon>
        <taxon>Pezizomycotina</taxon>
        <taxon>Dothideomycetes</taxon>
        <taxon>Dothideomycetidae</taxon>
        <taxon>Mycosphaerellales</taxon>
        <taxon>Teratosphaeriaceae</taxon>
        <taxon>Hortaea</taxon>
    </lineage>
</organism>
<proteinExistence type="inferred from homology"/>
<dbReference type="PANTHER" id="PTHR24305:SF210">
    <property type="entry name" value="CYTOCHROME P450 MONOOXYGENASE ASQL-RELATED"/>
    <property type="match status" value="1"/>
</dbReference>
<dbReference type="VEuPathDB" id="FungiDB:BTJ68_08280"/>
<comment type="similarity">
    <text evidence="2">Belongs to the cytochrome P450 family.</text>
</comment>
<dbReference type="PRINTS" id="PR00463">
    <property type="entry name" value="EP450I"/>
</dbReference>
<evidence type="ECO:0000256" key="3">
    <source>
        <dbReference type="ARBA" id="ARBA00022617"/>
    </source>
</evidence>
<keyword evidence="5 6" id="KW-0408">Iron</keyword>
<dbReference type="PRINTS" id="PR00385">
    <property type="entry name" value="P450"/>
</dbReference>
<keyword evidence="4 6" id="KW-0479">Metal-binding</keyword>
<dbReference type="GO" id="GO:0004497">
    <property type="term" value="F:monooxygenase activity"/>
    <property type="evidence" value="ECO:0007669"/>
    <property type="project" value="InterPro"/>
</dbReference>
<dbReference type="InterPro" id="IPR001128">
    <property type="entry name" value="Cyt_P450"/>
</dbReference>